<dbReference type="GO" id="GO:0006935">
    <property type="term" value="P:chemotaxis"/>
    <property type="evidence" value="ECO:0007669"/>
    <property type="project" value="UniProtKB-KW"/>
</dbReference>
<keyword evidence="4" id="KW-0175">Coiled coil</keyword>
<evidence type="ECO:0000259" key="5">
    <source>
        <dbReference type="PROSITE" id="PS50111"/>
    </source>
</evidence>
<evidence type="ECO:0000256" key="3">
    <source>
        <dbReference type="PROSITE-ProRule" id="PRU00284"/>
    </source>
</evidence>
<protein>
    <submittedName>
        <fullName evidence="6">Methyl-accepting chemotaxis protein</fullName>
    </submittedName>
</protein>
<gene>
    <name evidence="6" type="ORF">NF348_07470</name>
</gene>
<dbReference type="PANTHER" id="PTHR43531">
    <property type="entry name" value="PROTEIN ICFG"/>
    <property type="match status" value="1"/>
</dbReference>
<keyword evidence="1" id="KW-0145">Chemotaxis</keyword>
<dbReference type="PANTHER" id="PTHR43531:SF11">
    <property type="entry name" value="METHYL-ACCEPTING CHEMOTAXIS PROTEIN 3"/>
    <property type="match status" value="1"/>
</dbReference>
<evidence type="ECO:0000256" key="1">
    <source>
        <dbReference type="ARBA" id="ARBA00022500"/>
    </source>
</evidence>
<evidence type="ECO:0000313" key="6">
    <source>
        <dbReference type="EMBL" id="MCP8886939.1"/>
    </source>
</evidence>
<evidence type="ECO:0000256" key="2">
    <source>
        <dbReference type="ARBA" id="ARBA00029447"/>
    </source>
</evidence>
<proteinExistence type="inferred from homology"/>
<accession>A0A9Q4AMM7</accession>
<reference evidence="6" key="1">
    <citation type="submission" date="2022-06" db="EMBL/GenBank/DDBJ databases">
        <title>Devosia sp. XJ19-45 genome assembly.</title>
        <authorList>
            <person name="Li B."/>
            <person name="Cai M."/>
            <person name="Nie G."/>
            <person name="Li W."/>
        </authorList>
    </citation>
    <scope>NUCLEOTIDE SEQUENCE</scope>
    <source>
        <strain evidence="6">XJ19-45</strain>
    </source>
</reference>
<dbReference type="GO" id="GO:0007165">
    <property type="term" value="P:signal transduction"/>
    <property type="evidence" value="ECO:0007669"/>
    <property type="project" value="UniProtKB-KW"/>
</dbReference>
<dbReference type="SUPFAM" id="SSF58104">
    <property type="entry name" value="Methyl-accepting chemotaxis protein (MCP) signaling domain"/>
    <property type="match status" value="1"/>
</dbReference>
<dbReference type="PROSITE" id="PS50111">
    <property type="entry name" value="CHEMOTAXIS_TRANSDUC_2"/>
    <property type="match status" value="1"/>
</dbReference>
<dbReference type="EMBL" id="JAMWDU010000002">
    <property type="protein sequence ID" value="MCP8886939.1"/>
    <property type="molecule type" value="Genomic_DNA"/>
</dbReference>
<dbReference type="Gene3D" id="1.10.287.950">
    <property type="entry name" value="Methyl-accepting chemotaxis protein"/>
    <property type="match status" value="1"/>
</dbReference>
<dbReference type="Pfam" id="PF00015">
    <property type="entry name" value="MCPsignal"/>
    <property type="match status" value="1"/>
</dbReference>
<dbReference type="Proteomes" id="UP001060275">
    <property type="component" value="Unassembled WGS sequence"/>
</dbReference>
<evidence type="ECO:0000256" key="4">
    <source>
        <dbReference type="SAM" id="Coils"/>
    </source>
</evidence>
<comment type="similarity">
    <text evidence="2">Belongs to the methyl-accepting chemotaxis (MCP) protein family.</text>
</comment>
<keyword evidence="7" id="KW-1185">Reference proteome</keyword>
<dbReference type="InterPro" id="IPR004089">
    <property type="entry name" value="MCPsignal_dom"/>
</dbReference>
<dbReference type="InterPro" id="IPR051310">
    <property type="entry name" value="MCP_chemotaxis"/>
</dbReference>
<name>A0A9Q4AMM7_9HYPH</name>
<dbReference type="GO" id="GO:0016020">
    <property type="term" value="C:membrane"/>
    <property type="evidence" value="ECO:0007669"/>
    <property type="project" value="InterPro"/>
</dbReference>
<organism evidence="6 7">
    <name type="scientific">Devosia ureilytica</name>
    <dbReference type="NCBI Taxonomy" id="2952754"/>
    <lineage>
        <taxon>Bacteria</taxon>
        <taxon>Pseudomonadati</taxon>
        <taxon>Pseudomonadota</taxon>
        <taxon>Alphaproteobacteria</taxon>
        <taxon>Hyphomicrobiales</taxon>
        <taxon>Devosiaceae</taxon>
        <taxon>Devosia</taxon>
    </lineage>
</organism>
<feature type="coiled-coil region" evidence="4">
    <location>
        <begin position="1"/>
        <end position="28"/>
    </location>
</feature>
<evidence type="ECO:0000313" key="7">
    <source>
        <dbReference type="Proteomes" id="UP001060275"/>
    </source>
</evidence>
<feature type="domain" description="Methyl-accepting transducer" evidence="5">
    <location>
        <begin position="1"/>
        <end position="118"/>
    </location>
</feature>
<sequence>MAALEAQLSAARRRNETAQGQAAQVEQAAGRTKTLVSEIARMAQEIDTMTAGIEDVSFRTNLLALNAAVEAARAGEKGAGFAVVADEVRQLAQVTNRSAKDIRVIADKGRAQARMGLDEANDLEKITAALRDNLRNLSNAPATIAPIVEGGRRNEVLAIPARAKVEMSGQETGLDQRAAS</sequence>
<keyword evidence="3" id="KW-0807">Transducer</keyword>
<dbReference type="AlphaFoldDB" id="A0A9Q4AMM7"/>
<comment type="caution">
    <text evidence="6">The sequence shown here is derived from an EMBL/GenBank/DDBJ whole genome shotgun (WGS) entry which is preliminary data.</text>
</comment>